<gene>
    <name evidence="2" type="ORF">EXY23_16085</name>
</gene>
<evidence type="ECO:0000256" key="1">
    <source>
        <dbReference type="SAM" id="MobiDB-lite"/>
    </source>
</evidence>
<proteinExistence type="predicted"/>
<dbReference type="EMBL" id="SKBM01000015">
    <property type="protein sequence ID" value="TCZ58731.1"/>
    <property type="molecule type" value="Genomic_DNA"/>
</dbReference>
<dbReference type="RefSeq" id="WP_132291418.1">
    <property type="nucleotide sequence ID" value="NZ_SKBM01000015.1"/>
</dbReference>
<evidence type="ECO:0000313" key="2">
    <source>
        <dbReference type="EMBL" id="TCZ58731.1"/>
    </source>
</evidence>
<keyword evidence="3" id="KW-1185">Reference proteome</keyword>
<feature type="compositionally biased region" description="Basic and acidic residues" evidence="1">
    <location>
        <begin position="1"/>
        <end position="12"/>
    </location>
</feature>
<dbReference type="AlphaFoldDB" id="A0A4R4DDB9"/>
<feature type="region of interest" description="Disordered" evidence="1">
    <location>
        <begin position="1"/>
        <end position="57"/>
    </location>
</feature>
<comment type="caution">
    <text evidence="2">The sequence shown here is derived from an EMBL/GenBank/DDBJ whole genome shotgun (WGS) entry which is preliminary data.</text>
</comment>
<name>A0A4R4DDB9_9PROT</name>
<accession>A0A4R4DDB9</accession>
<evidence type="ECO:0008006" key="4">
    <source>
        <dbReference type="Google" id="ProtNLM"/>
    </source>
</evidence>
<dbReference type="OrthoDB" id="7285364at2"/>
<organism evidence="2 3">
    <name type="scientific">Roseicella aquatilis</name>
    <dbReference type="NCBI Taxonomy" id="2527868"/>
    <lineage>
        <taxon>Bacteria</taxon>
        <taxon>Pseudomonadati</taxon>
        <taxon>Pseudomonadota</taxon>
        <taxon>Alphaproteobacteria</taxon>
        <taxon>Acetobacterales</taxon>
        <taxon>Roseomonadaceae</taxon>
        <taxon>Roseicella</taxon>
    </lineage>
</organism>
<evidence type="ECO:0000313" key="3">
    <source>
        <dbReference type="Proteomes" id="UP000295023"/>
    </source>
</evidence>
<sequence>MSKTPQRPEPRSHGGAPEVVHRRAAAQVAGEPPRQGGKVAIEAAKPSGQAATEEQRRGELAVYEAAEAHARDAGADLAHTVDDSAREAEARTEAVWQAGRTSAEVARRAGNTLIEGATAGGRQMAEAARTGAETTARAMPRPDAVPAGMFDMPQAFAGLLNDLLRANLRMGQELFRLANPAAVIEMQQRLMRSYLDFVLAGQNTLRDAAHTAEQARERQLRGG</sequence>
<protein>
    <recommendedName>
        <fullName evidence="4">Phasin domain-containing protein</fullName>
    </recommendedName>
</protein>
<reference evidence="2 3" key="1">
    <citation type="submission" date="2019-03" db="EMBL/GenBank/DDBJ databases">
        <title>Paracraurococcus aquatilis NE82 genome sequence.</title>
        <authorList>
            <person name="Zhao Y."/>
            <person name="Du Z."/>
        </authorList>
    </citation>
    <scope>NUCLEOTIDE SEQUENCE [LARGE SCALE GENOMIC DNA]</scope>
    <source>
        <strain evidence="2 3">NE82</strain>
    </source>
</reference>
<dbReference type="Proteomes" id="UP000295023">
    <property type="component" value="Unassembled WGS sequence"/>
</dbReference>